<dbReference type="RefSeq" id="WP_062420704.1">
    <property type="nucleotide sequence ID" value="NZ_BBYA01000003.1"/>
</dbReference>
<evidence type="ECO:0000256" key="2">
    <source>
        <dbReference type="ARBA" id="ARBA00023125"/>
    </source>
</evidence>
<dbReference type="PROSITE" id="PS51898">
    <property type="entry name" value="TYR_RECOMBINASE"/>
    <property type="match status" value="1"/>
</dbReference>
<name>A0A0P6XRN8_9CHLR</name>
<evidence type="ECO:0000259" key="4">
    <source>
        <dbReference type="PROSITE" id="PS51898"/>
    </source>
</evidence>
<protein>
    <recommendedName>
        <fullName evidence="4">Tyr recombinase domain-containing protein</fullName>
    </recommendedName>
</protein>
<dbReference type="InterPro" id="IPR050090">
    <property type="entry name" value="Tyrosine_recombinase_XerCD"/>
</dbReference>
<dbReference type="Gene3D" id="1.10.443.10">
    <property type="entry name" value="Intergrase catalytic core"/>
    <property type="match status" value="1"/>
</dbReference>
<dbReference type="Proteomes" id="UP000050430">
    <property type="component" value="Unassembled WGS sequence"/>
</dbReference>
<dbReference type="GO" id="GO:0003677">
    <property type="term" value="F:DNA binding"/>
    <property type="evidence" value="ECO:0007669"/>
    <property type="project" value="UniProtKB-KW"/>
</dbReference>
<dbReference type="InterPro" id="IPR013762">
    <property type="entry name" value="Integrase-like_cat_sf"/>
</dbReference>
<evidence type="ECO:0000256" key="3">
    <source>
        <dbReference type="ARBA" id="ARBA00023172"/>
    </source>
</evidence>
<organism evidence="5 6">
    <name type="scientific">Leptolinea tardivitalis</name>
    <dbReference type="NCBI Taxonomy" id="229920"/>
    <lineage>
        <taxon>Bacteria</taxon>
        <taxon>Bacillati</taxon>
        <taxon>Chloroflexota</taxon>
        <taxon>Anaerolineae</taxon>
        <taxon>Anaerolineales</taxon>
        <taxon>Anaerolineaceae</taxon>
        <taxon>Leptolinea</taxon>
    </lineage>
</organism>
<dbReference type="InterPro" id="IPR002104">
    <property type="entry name" value="Integrase_catalytic"/>
</dbReference>
<comment type="caution">
    <text evidence="5">The sequence shown here is derived from an EMBL/GenBank/DDBJ whole genome shotgun (WGS) entry which is preliminary data.</text>
</comment>
<dbReference type="GO" id="GO:0015074">
    <property type="term" value="P:DNA integration"/>
    <property type="evidence" value="ECO:0007669"/>
    <property type="project" value="InterPro"/>
</dbReference>
<reference evidence="5 6" key="1">
    <citation type="submission" date="2015-07" db="EMBL/GenBank/DDBJ databases">
        <title>Genome sequence of Leptolinea tardivitalis DSM 16556.</title>
        <authorList>
            <person name="Hemp J."/>
            <person name="Ward L.M."/>
            <person name="Pace L.A."/>
            <person name="Fischer W.W."/>
        </authorList>
    </citation>
    <scope>NUCLEOTIDE SEQUENCE [LARGE SCALE GENOMIC DNA]</scope>
    <source>
        <strain evidence="5 6">YMTK-2</strain>
    </source>
</reference>
<dbReference type="OrthoDB" id="7354488at2"/>
<dbReference type="EMBL" id="LGCK01000001">
    <property type="protein sequence ID" value="KPL75092.1"/>
    <property type="molecule type" value="Genomic_DNA"/>
</dbReference>
<feature type="domain" description="Tyr recombinase" evidence="4">
    <location>
        <begin position="86"/>
        <end position="291"/>
    </location>
</feature>
<dbReference type="AlphaFoldDB" id="A0A0P6XRN8"/>
<keyword evidence="6" id="KW-1185">Reference proteome</keyword>
<dbReference type="Pfam" id="PF00589">
    <property type="entry name" value="Phage_integrase"/>
    <property type="match status" value="1"/>
</dbReference>
<sequence>MRYLLEWADKVEFIKAQNIRPTFPEYMLTARQDGQEGQLSAEYIKKVMATARRFFSWLVLNQPGCKKIKPSWIVTLKTKRLSDSPRHSEAVTLEEIKAIAKAPALNTGERRTRAMAVMLFLSGMRIGAFVSLSLECVDLDNLVIYQYPSMGVRTKNRKTAKTTLLNIPDAPELLEVVKAWDSEVRAVLPSKGFWFAPLAPDTGEIDPGCLTPGEHRETLACKNLKTWLGKVGLKYHSPHKFRHGFIHYAMSLSKTIEDYKAVSLNVMHSSMEITDQFYSVLNDDQVRNRINQLGVRGLPSTTENLDQTTLLMEFFAFLQSRKDT</sequence>
<evidence type="ECO:0000313" key="6">
    <source>
        <dbReference type="Proteomes" id="UP000050430"/>
    </source>
</evidence>
<dbReference type="GO" id="GO:0006310">
    <property type="term" value="P:DNA recombination"/>
    <property type="evidence" value="ECO:0007669"/>
    <property type="project" value="UniProtKB-KW"/>
</dbReference>
<keyword evidence="2" id="KW-0238">DNA-binding</keyword>
<dbReference type="InterPro" id="IPR011010">
    <property type="entry name" value="DNA_brk_join_enz"/>
</dbReference>
<dbReference type="SUPFAM" id="SSF56349">
    <property type="entry name" value="DNA breaking-rejoining enzymes"/>
    <property type="match status" value="1"/>
</dbReference>
<gene>
    <name evidence="5" type="ORF">ADM99_00245</name>
</gene>
<evidence type="ECO:0000313" key="5">
    <source>
        <dbReference type="EMBL" id="KPL75092.1"/>
    </source>
</evidence>
<keyword evidence="3" id="KW-0233">DNA recombination</keyword>
<evidence type="ECO:0000256" key="1">
    <source>
        <dbReference type="ARBA" id="ARBA00008857"/>
    </source>
</evidence>
<dbReference type="PANTHER" id="PTHR30349:SF41">
    <property type="entry name" value="INTEGRASE_RECOMBINASE PROTEIN MJ0367-RELATED"/>
    <property type="match status" value="1"/>
</dbReference>
<dbReference type="PANTHER" id="PTHR30349">
    <property type="entry name" value="PHAGE INTEGRASE-RELATED"/>
    <property type="match status" value="1"/>
</dbReference>
<dbReference type="CDD" id="cd00397">
    <property type="entry name" value="DNA_BRE_C"/>
    <property type="match status" value="1"/>
</dbReference>
<accession>A0A0P6XRN8</accession>
<comment type="similarity">
    <text evidence="1">Belongs to the 'phage' integrase family.</text>
</comment>
<dbReference type="STRING" id="229920.ADM99_00245"/>
<proteinExistence type="inferred from homology"/>